<organism evidence="1 2">
    <name type="scientific">Protopolystoma xenopodis</name>
    <dbReference type="NCBI Taxonomy" id="117903"/>
    <lineage>
        <taxon>Eukaryota</taxon>
        <taxon>Metazoa</taxon>
        <taxon>Spiralia</taxon>
        <taxon>Lophotrochozoa</taxon>
        <taxon>Platyhelminthes</taxon>
        <taxon>Monogenea</taxon>
        <taxon>Polyopisthocotylea</taxon>
        <taxon>Polystomatidea</taxon>
        <taxon>Polystomatidae</taxon>
        <taxon>Protopolystoma</taxon>
    </lineage>
</organism>
<gene>
    <name evidence="1" type="ORF">PXEA_LOCUS37097</name>
</gene>
<name>A0A448XSA2_9PLAT</name>
<sequence>MLLGNTPKPIISLTAWQDAFRAAILPAPLPFRLTDHCSVRQRLHLLEWQQSAGLTRSVQAVENALLVYPETNDLSNSALNTDIATLSSAEMLPKCHPVLFIDPDSQCLGWLNYVEGRRGLVTMHLANDDNENSFQPIIKSVKKNSADFVSDRVSIHSCLSGKTDICSNATVEQKEQLNKNIEKQITSIRTTLVTKESSHQSDWQSMLKSCIEVRIRGFASTFA</sequence>
<comment type="caution">
    <text evidence="1">The sequence shown here is derived from an EMBL/GenBank/DDBJ whole genome shotgun (WGS) entry which is preliminary data.</text>
</comment>
<protein>
    <submittedName>
        <fullName evidence="1">Uncharacterized protein</fullName>
    </submittedName>
</protein>
<keyword evidence="2" id="KW-1185">Reference proteome</keyword>
<proteinExistence type="predicted"/>
<evidence type="ECO:0000313" key="2">
    <source>
        <dbReference type="Proteomes" id="UP000784294"/>
    </source>
</evidence>
<dbReference type="Proteomes" id="UP000784294">
    <property type="component" value="Unassembled WGS sequence"/>
</dbReference>
<evidence type="ECO:0000313" key="1">
    <source>
        <dbReference type="EMBL" id="VEL43657.1"/>
    </source>
</evidence>
<dbReference type="AlphaFoldDB" id="A0A448XSA2"/>
<reference evidence="1" key="1">
    <citation type="submission" date="2018-11" db="EMBL/GenBank/DDBJ databases">
        <authorList>
            <consortium name="Pathogen Informatics"/>
        </authorList>
    </citation>
    <scope>NUCLEOTIDE SEQUENCE</scope>
</reference>
<dbReference type="EMBL" id="CAAALY010283749">
    <property type="protein sequence ID" value="VEL43657.1"/>
    <property type="molecule type" value="Genomic_DNA"/>
</dbReference>
<accession>A0A448XSA2</accession>